<dbReference type="RefSeq" id="WP_272446112.1">
    <property type="nucleotide sequence ID" value="NZ_JAMQKC010000006.1"/>
</dbReference>
<evidence type="ECO:0000256" key="1">
    <source>
        <dbReference type="SAM" id="MobiDB-lite"/>
    </source>
</evidence>
<evidence type="ECO:0008006" key="4">
    <source>
        <dbReference type="Google" id="ProtNLM"/>
    </source>
</evidence>
<gene>
    <name evidence="2" type="ORF">NC799_08945</name>
</gene>
<evidence type="ECO:0000313" key="2">
    <source>
        <dbReference type="EMBL" id="MDC3417049.1"/>
    </source>
</evidence>
<accession>A0A9X3WGK5</accession>
<feature type="region of interest" description="Disordered" evidence="1">
    <location>
        <begin position="28"/>
        <end position="70"/>
    </location>
</feature>
<comment type="caution">
    <text evidence="2">The sequence shown here is derived from an EMBL/GenBank/DDBJ whole genome shotgun (WGS) entry which is preliminary data.</text>
</comment>
<sequence>MRKYVLSIIFTTLLFLGVNLFSNQSYNSYTEEQDPKPWGIVINPPQPNQPVDSDDEDGNANSKENTNTTP</sequence>
<keyword evidence="3" id="KW-1185">Reference proteome</keyword>
<dbReference type="Proteomes" id="UP001145069">
    <property type="component" value="Unassembled WGS sequence"/>
</dbReference>
<evidence type="ECO:0000313" key="3">
    <source>
        <dbReference type="Proteomes" id="UP001145069"/>
    </source>
</evidence>
<dbReference type="EMBL" id="JAMQKC010000006">
    <property type="protein sequence ID" value="MDC3417049.1"/>
    <property type="molecule type" value="Genomic_DNA"/>
</dbReference>
<reference evidence="2" key="1">
    <citation type="submission" date="2022-06" db="EMBL/GenBank/DDBJ databases">
        <title>Aquibacillus sp. a new bacterium isolated from soil saline samples.</title>
        <authorList>
            <person name="Galisteo C."/>
            <person name="De La Haba R."/>
            <person name="Sanchez-Porro C."/>
            <person name="Ventosa A."/>
        </authorList>
    </citation>
    <scope>NUCLEOTIDE SEQUENCE</scope>
    <source>
        <strain evidence="2">3ASR75-54</strain>
    </source>
</reference>
<protein>
    <recommendedName>
        <fullName evidence="4">Secreted protein</fullName>
    </recommendedName>
</protein>
<proteinExistence type="predicted"/>
<dbReference type="AlphaFoldDB" id="A0A9X3WGK5"/>
<organism evidence="2 3">
    <name type="scientific">Aquibacillus salsiterrae</name>
    <dbReference type="NCBI Taxonomy" id="2950439"/>
    <lineage>
        <taxon>Bacteria</taxon>
        <taxon>Bacillati</taxon>
        <taxon>Bacillota</taxon>
        <taxon>Bacilli</taxon>
        <taxon>Bacillales</taxon>
        <taxon>Bacillaceae</taxon>
        <taxon>Aquibacillus</taxon>
    </lineage>
</organism>
<feature type="compositionally biased region" description="Polar residues" evidence="1">
    <location>
        <begin position="59"/>
        <end position="70"/>
    </location>
</feature>
<name>A0A9X3WGK5_9BACI</name>